<keyword evidence="8 13" id="KW-0067">ATP-binding</keyword>
<dbReference type="InterPro" id="IPR008271">
    <property type="entry name" value="Ser/Thr_kinase_AS"/>
</dbReference>
<dbReference type="EC" id="2.7.11.1" evidence="3"/>
<dbReference type="PROSITE" id="PS50011">
    <property type="entry name" value="PROTEIN_KINASE_DOM"/>
    <property type="match status" value="1"/>
</dbReference>
<feature type="region of interest" description="Disordered" evidence="15">
    <location>
        <begin position="814"/>
        <end position="836"/>
    </location>
</feature>
<keyword evidence="5" id="KW-0808">Transferase</keyword>
<evidence type="ECO:0000256" key="4">
    <source>
        <dbReference type="ARBA" id="ARBA00022527"/>
    </source>
</evidence>
<feature type="region of interest" description="Disordered" evidence="15">
    <location>
        <begin position="136"/>
        <end position="231"/>
    </location>
</feature>
<feature type="chain" id="PRO_5042049087" description="non-specific serine/threonine protein kinase" evidence="16">
    <location>
        <begin position="27"/>
        <end position="836"/>
    </location>
</feature>
<feature type="signal peptide" evidence="16">
    <location>
        <begin position="1"/>
        <end position="26"/>
    </location>
</feature>
<keyword evidence="9 14" id="KW-0175">Coiled coil</keyword>
<proteinExistence type="predicted"/>
<evidence type="ECO:0000256" key="15">
    <source>
        <dbReference type="SAM" id="MobiDB-lite"/>
    </source>
</evidence>
<dbReference type="InterPro" id="IPR017441">
    <property type="entry name" value="Protein_kinase_ATP_BS"/>
</dbReference>
<evidence type="ECO:0000256" key="7">
    <source>
        <dbReference type="ARBA" id="ARBA00022777"/>
    </source>
</evidence>
<dbReference type="InterPro" id="IPR000719">
    <property type="entry name" value="Prot_kinase_dom"/>
</dbReference>
<dbReference type="AlphaFoldDB" id="A0AAD9J0R0"/>
<feature type="compositionally biased region" description="Polar residues" evidence="15">
    <location>
        <begin position="61"/>
        <end position="74"/>
    </location>
</feature>
<dbReference type="PANTHER" id="PTHR22974:SF23">
    <property type="entry name" value="TOUSLED-LIKE KINASE, ISOFORM G"/>
    <property type="match status" value="1"/>
</dbReference>
<dbReference type="Pfam" id="PF00069">
    <property type="entry name" value="Pkinase"/>
    <property type="match status" value="1"/>
</dbReference>
<dbReference type="GO" id="GO:0035556">
    <property type="term" value="P:intracellular signal transduction"/>
    <property type="evidence" value="ECO:0007669"/>
    <property type="project" value="TreeGrafter"/>
</dbReference>
<evidence type="ECO:0000256" key="14">
    <source>
        <dbReference type="SAM" id="Coils"/>
    </source>
</evidence>
<gene>
    <name evidence="18" type="ORF">LSH36_757g00012</name>
</gene>
<feature type="coiled-coil region" evidence="14">
    <location>
        <begin position="466"/>
        <end position="500"/>
    </location>
</feature>
<comment type="catalytic activity">
    <reaction evidence="12">
        <text>L-seryl-[protein] + ATP = O-phospho-L-seryl-[protein] + ADP + H(+)</text>
        <dbReference type="Rhea" id="RHEA:17989"/>
        <dbReference type="Rhea" id="RHEA-COMP:9863"/>
        <dbReference type="Rhea" id="RHEA-COMP:11604"/>
        <dbReference type="ChEBI" id="CHEBI:15378"/>
        <dbReference type="ChEBI" id="CHEBI:29999"/>
        <dbReference type="ChEBI" id="CHEBI:30616"/>
        <dbReference type="ChEBI" id="CHEBI:83421"/>
        <dbReference type="ChEBI" id="CHEBI:456216"/>
        <dbReference type="EC" id="2.7.11.1"/>
    </reaction>
</comment>
<evidence type="ECO:0000256" key="9">
    <source>
        <dbReference type="ARBA" id="ARBA00023054"/>
    </source>
</evidence>
<feature type="domain" description="Protein kinase" evidence="17">
    <location>
        <begin position="515"/>
        <end position="794"/>
    </location>
</feature>
<evidence type="ECO:0000256" key="16">
    <source>
        <dbReference type="SAM" id="SignalP"/>
    </source>
</evidence>
<dbReference type="GO" id="GO:0005634">
    <property type="term" value="C:nucleus"/>
    <property type="evidence" value="ECO:0007669"/>
    <property type="project" value="UniProtKB-SubCell"/>
</dbReference>
<feature type="compositionally biased region" description="Polar residues" evidence="15">
    <location>
        <begin position="138"/>
        <end position="147"/>
    </location>
</feature>
<evidence type="ECO:0000256" key="3">
    <source>
        <dbReference type="ARBA" id="ARBA00012513"/>
    </source>
</evidence>
<evidence type="ECO:0000256" key="8">
    <source>
        <dbReference type="ARBA" id="ARBA00022840"/>
    </source>
</evidence>
<comment type="catalytic activity">
    <reaction evidence="11">
        <text>L-threonyl-[protein] + ATP = O-phospho-L-threonyl-[protein] + ADP + H(+)</text>
        <dbReference type="Rhea" id="RHEA:46608"/>
        <dbReference type="Rhea" id="RHEA-COMP:11060"/>
        <dbReference type="Rhea" id="RHEA-COMP:11605"/>
        <dbReference type="ChEBI" id="CHEBI:15378"/>
        <dbReference type="ChEBI" id="CHEBI:30013"/>
        <dbReference type="ChEBI" id="CHEBI:30616"/>
        <dbReference type="ChEBI" id="CHEBI:61977"/>
        <dbReference type="ChEBI" id="CHEBI:456216"/>
        <dbReference type="EC" id="2.7.11.1"/>
    </reaction>
</comment>
<comment type="subcellular location">
    <subcellularLocation>
        <location evidence="2">Nucleus</location>
    </subcellularLocation>
</comment>
<dbReference type="GO" id="GO:0005524">
    <property type="term" value="F:ATP binding"/>
    <property type="evidence" value="ECO:0007669"/>
    <property type="project" value="UniProtKB-UniRule"/>
</dbReference>
<dbReference type="GO" id="GO:0004674">
    <property type="term" value="F:protein serine/threonine kinase activity"/>
    <property type="evidence" value="ECO:0007669"/>
    <property type="project" value="UniProtKB-KW"/>
</dbReference>
<dbReference type="GO" id="GO:0007059">
    <property type="term" value="P:chromosome segregation"/>
    <property type="evidence" value="ECO:0007669"/>
    <property type="project" value="TreeGrafter"/>
</dbReference>
<dbReference type="Gene3D" id="1.10.510.10">
    <property type="entry name" value="Transferase(Phosphotransferase) domain 1"/>
    <property type="match status" value="1"/>
</dbReference>
<evidence type="ECO:0000256" key="11">
    <source>
        <dbReference type="ARBA" id="ARBA00047899"/>
    </source>
</evidence>
<evidence type="ECO:0000256" key="10">
    <source>
        <dbReference type="ARBA" id="ARBA00023242"/>
    </source>
</evidence>
<protein>
    <recommendedName>
        <fullName evidence="3">non-specific serine/threonine protein kinase</fullName>
        <ecNumber evidence="3">2.7.11.1</ecNumber>
    </recommendedName>
</protein>
<feature type="compositionally biased region" description="Low complexity" evidence="15">
    <location>
        <begin position="820"/>
        <end position="836"/>
    </location>
</feature>
<dbReference type="CDD" id="cd13990">
    <property type="entry name" value="STKc_TLK"/>
    <property type="match status" value="1"/>
</dbReference>
<dbReference type="EMBL" id="JAODUP010000757">
    <property type="protein sequence ID" value="KAK2144434.1"/>
    <property type="molecule type" value="Genomic_DNA"/>
</dbReference>
<organism evidence="18 19">
    <name type="scientific">Paralvinella palmiformis</name>
    <dbReference type="NCBI Taxonomy" id="53620"/>
    <lineage>
        <taxon>Eukaryota</taxon>
        <taxon>Metazoa</taxon>
        <taxon>Spiralia</taxon>
        <taxon>Lophotrochozoa</taxon>
        <taxon>Annelida</taxon>
        <taxon>Polychaeta</taxon>
        <taxon>Sedentaria</taxon>
        <taxon>Canalipalpata</taxon>
        <taxon>Terebellida</taxon>
        <taxon>Terebelliformia</taxon>
        <taxon>Alvinellidae</taxon>
        <taxon>Paralvinella</taxon>
    </lineage>
</organism>
<feature type="compositionally biased region" description="Basic and acidic residues" evidence="15">
    <location>
        <begin position="212"/>
        <end position="231"/>
    </location>
</feature>
<feature type="region of interest" description="Disordered" evidence="15">
    <location>
        <begin position="56"/>
        <end position="93"/>
    </location>
</feature>
<evidence type="ECO:0000256" key="2">
    <source>
        <dbReference type="ARBA" id="ARBA00004123"/>
    </source>
</evidence>
<feature type="compositionally biased region" description="Basic and acidic residues" evidence="15">
    <location>
        <begin position="427"/>
        <end position="447"/>
    </location>
</feature>
<feature type="coiled-coil region" evidence="14">
    <location>
        <begin position="307"/>
        <end position="341"/>
    </location>
</feature>
<feature type="compositionally biased region" description="Low complexity" evidence="15">
    <location>
        <begin position="148"/>
        <end position="157"/>
    </location>
</feature>
<comment type="cofactor">
    <cofactor evidence="1">
        <name>Mg(2+)</name>
        <dbReference type="ChEBI" id="CHEBI:18420"/>
    </cofactor>
</comment>
<name>A0AAD9J0R0_9ANNE</name>
<evidence type="ECO:0000256" key="5">
    <source>
        <dbReference type="ARBA" id="ARBA00022679"/>
    </source>
</evidence>
<keyword evidence="7" id="KW-0418">Kinase</keyword>
<dbReference type="FunFam" id="1.10.510.10:FF:000037">
    <property type="entry name" value="Serine/threonine-protein kinase tousled-like 2"/>
    <property type="match status" value="1"/>
</dbReference>
<evidence type="ECO:0000313" key="19">
    <source>
        <dbReference type="Proteomes" id="UP001208570"/>
    </source>
</evidence>
<keyword evidence="6 13" id="KW-0547">Nucleotide-binding</keyword>
<evidence type="ECO:0000256" key="6">
    <source>
        <dbReference type="ARBA" id="ARBA00022741"/>
    </source>
</evidence>
<sequence length="836" mass="94490">MRFLTHELGRGIFRWFIAFLANNILCAVMQNSGSVNPMSGGHLGSAPSWNALGPSVGVTISKPQTPQTSSSGSMSLPHPGTLGSSGTIRQPNKEGCSISIDAISLDARKRELLEARFIDRSPIAFQGFPGEFGGPNLHYSSSAHQQDSNLSTGSHNSSGGGSNDHLRLQPAPPSTQYTAVSAPTAEPPQPIPQTPEKVRTPSGGERKRKRKPPVDHNDSSGHGKASRIDVNPKKISDFFKYPQSPQNQGIGVVFGTNSSHNHIDFIPQSPGHPCTATNSSNSISKSTQTDMTCLQLQNMEAKSASDLSKRDTMITELERQNEEIRRQVTAQQKLIEKHKEMIQKCSNMTKLLLIEKSNLERKTARQKCMENRLRLGQFTTQRQGASFVENWVDGYAFTDLTKQQERIAQEREEIERQRKVLSKRKPSNTDKKPKASREADGFLKPPEKPLSLSDYYEQDEILKLRQVGLKKEDNDLQLELEKLERERNLHIRELKRIHNEDNSRFNNHPVLNERYLLLCLLGKGGFSEVHKGFDLKEQRYVACKIHQLNKDWKDDKKANYIKHALREYNIHKQLDHPRIVRLYDVFEIDNNSFCTVLEYCEGNDLDFYLKQNKSIPEKEARSIMVQTVSALKYLNEIKPPIIHYDLKPGNILLGSGTVSGEIKITDFGLSKIMDDDNYSPEYGMDLTSQGAGTYWYLPPECFVVGKQPPKISSKVDVWSVGVIFYQCIYGKKPFGNNLSQAAILEENTILKATEVAFPNKPQISQEAKNFIRRCLTYRKEDRPDVLKLSHDDYLKPPIMKNKKLYDDSQPWRYTSERQSSVDGSSNNSTSDLPKLL</sequence>
<comment type="caution">
    <text evidence="18">The sequence shown here is derived from an EMBL/GenBank/DDBJ whole genome shotgun (WGS) entry which is preliminary data.</text>
</comment>
<feature type="region of interest" description="Disordered" evidence="15">
    <location>
        <begin position="414"/>
        <end position="450"/>
    </location>
</feature>
<dbReference type="Proteomes" id="UP001208570">
    <property type="component" value="Unassembled WGS sequence"/>
</dbReference>
<evidence type="ECO:0000259" key="17">
    <source>
        <dbReference type="PROSITE" id="PS50011"/>
    </source>
</evidence>
<accession>A0AAD9J0R0</accession>
<dbReference type="InterPro" id="IPR011009">
    <property type="entry name" value="Kinase-like_dom_sf"/>
</dbReference>
<keyword evidence="4" id="KW-0723">Serine/threonine-protein kinase</keyword>
<feature type="binding site" evidence="13">
    <location>
        <position position="544"/>
    </location>
    <ligand>
        <name>ATP</name>
        <dbReference type="ChEBI" id="CHEBI:30616"/>
    </ligand>
</feature>
<dbReference type="SMART" id="SM00220">
    <property type="entry name" value="S_TKc"/>
    <property type="match status" value="1"/>
</dbReference>
<keyword evidence="10" id="KW-0539">Nucleus</keyword>
<keyword evidence="16" id="KW-0732">Signal</keyword>
<evidence type="ECO:0000256" key="12">
    <source>
        <dbReference type="ARBA" id="ARBA00048679"/>
    </source>
</evidence>
<evidence type="ECO:0000256" key="1">
    <source>
        <dbReference type="ARBA" id="ARBA00001946"/>
    </source>
</evidence>
<dbReference type="SUPFAM" id="SSF56112">
    <property type="entry name" value="Protein kinase-like (PK-like)"/>
    <property type="match status" value="1"/>
</dbReference>
<reference evidence="18" key="1">
    <citation type="journal article" date="2023" name="Mol. Biol. Evol.">
        <title>Third-Generation Sequencing Reveals the Adaptive Role of the Epigenome in Three Deep-Sea Polychaetes.</title>
        <authorList>
            <person name="Perez M."/>
            <person name="Aroh O."/>
            <person name="Sun Y."/>
            <person name="Lan Y."/>
            <person name="Juniper S.K."/>
            <person name="Young C.R."/>
            <person name="Angers B."/>
            <person name="Qian P.Y."/>
        </authorList>
    </citation>
    <scope>NUCLEOTIDE SEQUENCE</scope>
    <source>
        <strain evidence="18">P08H-3</strain>
    </source>
</reference>
<evidence type="ECO:0000313" key="18">
    <source>
        <dbReference type="EMBL" id="KAK2144434.1"/>
    </source>
</evidence>
<dbReference type="PROSITE" id="PS00107">
    <property type="entry name" value="PROTEIN_KINASE_ATP"/>
    <property type="match status" value="1"/>
</dbReference>
<dbReference type="PANTHER" id="PTHR22974">
    <property type="entry name" value="MIXED LINEAGE PROTEIN KINASE"/>
    <property type="match status" value="1"/>
</dbReference>
<dbReference type="PROSITE" id="PS00108">
    <property type="entry name" value="PROTEIN_KINASE_ST"/>
    <property type="match status" value="1"/>
</dbReference>
<keyword evidence="19" id="KW-1185">Reference proteome</keyword>
<evidence type="ECO:0000256" key="13">
    <source>
        <dbReference type="PROSITE-ProRule" id="PRU10141"/>
    </source>
</evidence>